<keyword evidence="2" id="KW-1185">Reference proteome</keyword>
<sequence>MISRITNRGSWQKNVTYRIEDIIKKIISENIHVDEDYFIVFCQINHTFWIVKNVLEVAYSICASNNGTYKDLKPLIDKLPDTDHEIKLAKIKSIFAKMKLFQSIIQLYESTNIKVTPVLSELIQKVVIHEFDSDDIQHVIYLEIMGILKAVERSYRRSKDREYGI</sequence>
<dbReference type="EMBL" id="JWZT01001943">
    <property type="protein sequence ID" value="KII70863.1"/>
    <property type="molecule type" value="Genomic_DNA"/>
</dbReference>
<evidence type="ECO:0000313" key="1">
    <source>
        <dbReference type="EMBL" id="KII70863.1"/>
    </source>
</evidence>
<name>A0A0C2JNB6_THEKT</name>
<dbReference type="AlphaFoldDB" id="A0A0C2JNB6"/>
<reference evidence="1 2" key="1">
    <citation type="journal article" date="2014" name="Genome Biol. Evol.">
        <title>The genome of the myxosporean Thelohanellus kitauei shows adaptations to nutrient acquisition within its fish host.</title>
        <authorList>
            <person name="Yang Y."/>
            <person name="Xiong J."/>
            <person name="Zhou Z."/>
            <person name="Huo F."/>
            <person name="Miao W."/>
            <person name="Ran C."/>
            <person name="Liu Y."/>
            <person name="Zhang J."/>
            <person name="Feng J."/>
            <person name="Wang M."/>
            <person name="Wang M."/>
            <person name="Wang L."/>
            <person name="Yao B."/>
        </authorList>
    </citation>
    <scope>NUCLEOTIDE SEQUENCE [LARGE SCALE GENOMIC DNA]</scope>
    <source>
        <strain evidence="1">Wuqing</strain>
    </source>
</reference>
<dbReference type="Proteomes" id="UP000031668">
    <property type="component" value="Unassembled WGS sequence"/>
</dbReference>
<proteinExistence type="predicted"/>
<accession>A0A0C2JNB6</accession>
<gene>
    <name evidence="1" type="ORF">RF11_14593</name>
</gene>
<evidence type="ECO:0000313" key="2">
    <source>
        <dbReference type="Proteomes" id="UP000031668"/>
    </source>
</evidence>
<organism evidence="1 2">
    <name type="scientific">Thelohanellus kitauei</name>
    <name type="common">Myxosporean</name>
    <dbReference type="NCBI Taxonomy" id="669202"/>
    <lineage>
        <taxon>Eukaryota</taxon>
        <taxon>Metazoa</taxon>
        <taxon>Cnidaria</taxon>
        <taxon>Myxozoa</taxon>
        <taxon>Myxosporea</taxon>
        <taxon>Bivalvulida</taxon>
        <taxon>Platysporina</taxon>
        <taxon>Myxobolidae</taxon>
        <taxon>Thelohanellus</taxon>
    </lineage>
</organism>
<comment type="caution">
    <text evidence="1">The sequence shown here is derived from an EMBL/GenBank/DDBJ whole genome shotgun (WGS) entry which is preliminary data.</text>
</comment>
<protein>
    <submittedName>
        <fullName evidence="1">Uncharacterized protein</fullName>
    </submittedName>
</protein>